<proteinExistence type="predicted"/>
<evidence type="ECO:0000313" key="8">
    <source>
        <dbReference type="EMBL" id="EKU48826.1"/>
    </source>
</evidence>
<dbReference type="InterPro" id="IPR050072">
    <property type="entry name" value="Peptidase_M20A"/>
</dbReference>
<feature type="domain" description="Peptidase M20 dimerisation" evidence="7">
    <location>
        <begin position="188"/>
        <end position="281"/>
    </location>
</feature>
<keyword evidence="8" id="KW-0121">Carboxypeptidase</keyword>
<dbReference type="GO" id="GO:0046872">
    <property type="term" value="F:metal ion binding"/>
    <property type="evidence" value="ECO:0007669"/>
    <property type="project" value="UniProtKB-KW"/>
</dbReference>
<dbReference type="PROSITE" id="PS00758">
    <property type="entry name" value="ARGE_DAPE_CPG2_1"/>
    <property type="match status" value="1"/>
</dbReference>
<dbReference type="InterPro" id="IPR011650">
    <property type="entry name" value="Peptidase_M20_dimer"/>
</dbReference>
<dbReference type="PIRSF" id="PIRSF037238">
    <property type="entry name" value="Carboxypeptidase_G2"/>
    <property type="match status" value="1"/>
</dbReference>
<evidence type="ECO:0000259" key="7">
    <source>
        <dbReference type="Pfam" id="PF07687"/>
    </source>
</evidence>
<accession>K9AS19</accession>
<dbReference type="GO" id="GO:0004180">
    <property type="term" value="F:carboxypeptidase activity"/>
    <property type="evidence" value="ECO:0007669"/>
    <property type="project" value="UniProtKB-KW"/>
</dbReference>
<dbReference type="CDD" id="cd03885">
    <property type="entry name" value="M20_CPDG2"/>
    <property type="match status" value="1"/>
</dbReference>
<keyword evidence="3" id="KW-0378">Hydrolase</keyword>
<organism evidence="8 9">
    <name type="scientific">Brevibacterium casei S18</name>
    <dbReference type="NCBI Taxonomy" id="1229781"/>
    <lineage>
        <taxon>Bacteria</taxon>
        <taxon>Bacillati</taxon>
        <taxon>Actinomycetota</taxon>
        <taxon>Actinomycetes</taxon>
        <taxon>Micrococcales</taxon>
        <taxon>Brevibacteriaceae</taxon>
        <taxon>Brevibacterium</taxon>
    </lineage>
</organism>
<dbReference type="PANTHER" id="PTHR43808">
    <property type="entry name" value="ACETYLORNITHINE DEACETYLASE"/>
    <property type="match status" value="1"/>
</dbReference>
<keyword evidence="8" id="KW-0645">Protease</keyword>
<name>K9AS19_9MICO</name>
<evidence type="ECO:0000256" key="5">
    <source>
        <dbReference type="PIRSR" id="PIRSR037238-1"/>
    </source>
</evidence>
<dbReference type="SUPFAM" id="SSF55031">
    <property type="entry name" value="Bacterial exopeptidase dimerisation domain"/>
    <property type="match status" value="1"/>
</dbReference>
<evidence type="ECO:0000256" key="1">
    <source>
        <dbReference type="ARBA" id="ARBA00001947"/>
    </source>
</evidence>
<dbReference type="InterPro" id="IPR001261">
    <property type="entry name" value="ArgE/DapE_CS"/>
</dbReference>
<feature type="active site" description="Proton acceptor" evidence="5">
    <location>
        <position position="154"/>
    </location>
</feature>
<dbReference type="Pfam" id="PF01546">
    <property type="entry name" value="Peptidase_M20"/>
    <property type="match status" value="1"/>
</dbReference>
<dbReference type="Gene3D" id="3.40.630.10">
    <property type="entry name" value="Zn peptidases"/>
    <property type="match status" value="1"/>
</dbReference>
<dbReference type="InterPro" id="IPR036264">
    <property type="entry name" value="Bact_exopeptidase_dim_dom"/>
</dbReference>
<feature type="region of interest" description="Disordered" evidence="6">
    <location>
        <begin position="391"/>
        <end position="410"/>
    </location>
</feature>
<dbReference type="EMBL" id="AMSP01000002">
    <property type="protein sequence ID" value="EKU48826.1"/>
    <property type="molecule type" value="Genomic_DNA"/>
</dbReference>
<dbReference type="eggNOG" id="COG0624">
    <property type="taxonomic scope" value="Bacteria"/>
</dbReference>
<evidence type="ECO:0000256" key="6">
    <source>
        <dbReference type="SAM" id="MobiDB-lite"/>
    </source>
</evidence>
<evidence type="ECO:0000256" key="2">
    <source>
        <dbReference type="ARBA" id="ARBA00022723"/>
    </source>
</evidence>
<dbReference type="InterPro" id="IPR002933">
    <property type="entry name" value="Peptidase_M20"/>
</dbReference>
<evidence type="ECO:0000313" key="9">
    <source>
        <dbReference type="Proteomes" id="UP000009879"/>
    </source>
</evidence>
<comment type="cofactor">
    <cofactor evidence="1">
        <name>Zn(2+)</name>
        <dbReference type="ChEBI" id="CHEBI:29105"/>
    </cofactor>
</comment>
<dbReference type="OrthoDB" id="9783294at2"/>
<dbReference type="InterPro" id="IPR017150">
    <property type="entry name" value="Pept_M20_glutamate_carboxypep"/>
</dbReference>
<gene>
    <name evidence="8" type="ORF">C272_04685</name>
</gene>
<dbReference type="RefSeq" id="WP_009376404.1">
    <property type="nucleotide sequence ID" value="NZ_AMSP01000002.1"/>
</dbReference>
<reference evidence="8 9" key="1">
    <citation type="submission" date="2012-09" db="EMBL/GenBank/DDBJ databases">
        <title>Genome Sequence of Brevibacterium casei S18.</title>
        <authorList>
            <person name="Sharma R."/>
            <person name="Singh A."/>
            <person name="Jangir P.K."/>
        </authorList>
    </citation>
    <scope>NUCLEOTIDE SEQUENCE [LARGE SCALE GENOMIC DNA]</scope>
    <source>
        <strain evidence="8 9">S18</strain>
    </source>
</reference>
<dbReference type="Proteomes" id="UP000009879">
    <property type="component" value="Unassembled WGS sequence"/>
</dbReference>
<keyword evidence="4" id="KW-0862">Zinc</keyword>
<keyword evidence="2" id="KW-0479">Metal-binding</keyword>
<evidence type="ECO:0000256" key="3">
    <source>
        <dbReference type="ARBA" id="ARBA00022801"/>
    </source>
</evidence>
<sequence length="410" mass="42934">MRTFASALPALLAEVAAEHEETLSDLRCLVEMETPSTDLPSLHRCADHLHSWLDRQIGPLDRVDRIDHEVHGPTLVAEIRGDLPGRVLIVGHYDTVWPLGTLESIPFTVTDGIIRGPGVLDMKAGLVTGVHAVRLARRTGLALPTITFVLNGDEELGSRSSRPIIEREAAGAIAGFVLEPGVGWDLKTERKGVGVFTIGTTGIESHAGNDPKGGASAVVALSELILQVAQGTDLEAGTSVNVGIIRGGSARNVIAGTAEAEVDVRVTTRSEAERIHRLLTTLTASDPRVSVSVTGGWNRPPMQLTAGSHALVDRVQAVAALVRSELGLRSVGGGSDGNFLAALGLPVLDGLGASGNGPHARDEHVMESDIDDRIVLFAGILAEACAPKALTSDTDAPEPMTTTARETAAV</sequence>
<protein>
    <submittedName>
        <fullName evidence="8">Carboxypeptidase G2</fullName>
    </submittedName>
</protein>
<evidence type="ECO:0000256" key="4">
    <source>
        <dbReference type="ARBA" id="ARBA00022833"/>
    </source>
</evidence>
<dbReference type="SUPFAM" id="SSF53187">
    <property type="entry name" value="Zn-dependent exopeptidases"/>
    <property type="match status" value="1"/>
</dbReference>
<dbReference type="Gene3D" id="3.30.70.360">
    <property type="match status" value="1"/>
</dbReference>
<feature type="compositionally biased region" description="Polar residues" evidence="6">
    <location>
        <begin position="400"/>
        <end position="410"/>
    </location>
</feature>
<comment type="caution">
    <text evidence="8">The sequence shown here is derived from an EMBL/GenBank/DDBJ whole genome shotgun (WGS) entry which is preliminary data.</text>
</comment>
<feature type="active site" evidence="5">
    <location>
        <position position="94"/>
    </location>
</feature>
<dbReference type="PATRIC" id="fig|1229781.4.peg.941"/>
<dbReference type="PANTHER" id="PTHR43808:SF9">
    <property type="entry name" value="BLL0789 PROTEIN"/>
    <property type="match status" value="1"/>
</dbReference>
<dbReference type="Pfam" id="PF07687">
    <property type="entry name" value="M20_dimer"/>
    <property type="match status" value="1"/>
</dbReference>
<dbReference type="AlphaFoldDB" id="K9AS19"/>
<keyword evidence="9" id="KW-1185">Reference proteome</keyword>